<dbReference type="AlphaFoldDB" id="A0A0L0W981"/>
<accession>A0A0L0W981</accession>
<sequence length="73" mass="8627">MNWILSEEVQKAQALDKIDSPTNKKVKLTNEEAEGLIYSKKAIESLNTLDWKYVNKSMERWIERWNKEIGNTK</sequence>
<dbReference type="STRING" id="1503.CLPU_11c00440"/>
<organism evidence="1 2">
    <name type="scientific">Gottschalkia purinilytica</name>
    <name type="common">Clostridium purinilyticum</name>
    <dbReference type="NCBI Taxonomy" id="1503"/>
    <lineage>
        <taxon>Bacteria</taxon>
        <taxon>Bacillati</taxon>
        <taxon>Bacillota</taxon>
        <taxon>Tissierellia</taxon>
        <taxon>Tissierellales</taxon>
        <taxon>Gottschalkiaceae</taxon>
        <taxon>Gottschalkia</taxon>
    </lineage>
</organism>
<reference evidence="2" key="1">
    <citation type="submission" date="2015-07" db="EMBL/GenBank/DDBJ databases">
        <title>Draft genome sequence of the purine-degrading Gottschalkia purinilyticum DSM 1384 (formerly Clostridium purinilyticum).</title>
        <authorList>
            <person name="Poehlein A."/>
            <person name="Schiel-Bengelsdorf B."/>
            <person name="Bengelsdorf F.R."/>
            <person name="Daniel R."/>
            <person name="Duerre P."/>
        </authorList>
    </citation>
    <scope>NUCLEOTIDE SEQUENCE [LARGE SCALE GENOMIC DNA]</scope>
    <source>
        <strain evidence="2">DSM 1384</strain>
    </source>
</reference>
<dbReference type="Proteomes" id="UP000037267">
    <property type="component" value="Unassembled WGS sequence"/>
</dbReference>
<dbReference type="SUPFAM" id="SSF53850">
    <property type="entry name" value="Periplasmic binding protein-like II"/>
    <property type="match status" value="1"/>
</dbReference>
<dbReference type="EMBL" id="LGSS01000011">
    <property type="protein sequence ID" value="KNF07875.1"/>
    <property type="molecule type" value="Genomic_DNA"/>
</dbReference>
<comment type="caution">
    <text evidence="1">The sequence shown here is derived from an EMBL/GenBank/DDBJ whole genome shotgun (WGS) entry which is preliminary data.</text>
</comment>
<proteinExistence type="predicted"/>
<dbReference type="Gene3D" id="3.40.190.10">
    <property type="entry name" value="Periplasmic binding protein-like II"/>
    <property type="match status" value="2"/>
</dbReference>
<evidence type="ECO:0000313" key="1">
    <source>
        <dbReference type="EMBL" id="KNF07875.1"/>
    </source>
</evidence>
<gene>
    <name evidence="1" type="ORF">CLPU_11c00440</name>
</gene>
<keyword evidence="2" id="KW-1185">Reference proteome</keyword>
<name>A0A0L0W981_GOTPU</name>
<protein>
    <submittedName>
        <fullName evidence="1">Uncharacterized protein</fullName>
    </submittedName>
</protein>
<evidence type="ECO:0000313" key="2">
    <source>
        <dbReference type="Proteomes" id="UP000037267"/>
    </source>
</evidence>